<proteinExistence type="predicted"/>
<dbReference type="STRING" id="264251.FB00_02290"/>
<name>A0A0H2KT40_9MICO</name>
<gene>
    <name evidence="5" type="ORF">FB00_02290</name>
</gene>
<feature type="region of interest" description="Disordered" evidence="3">
    <location>
        <begin position="131"/>
        <end position="189"/>
    </location>
</feature>
<dbReference type="PATRIC" id="fig|264251.5.peg.474"/>
<evidence type="ECO:0000259" key="4">
    <source>
        <dbReference type="Pfam" id="PF01494"/>
    </source>
</evidence>
<feature type="domain" description="FAD-binding" evidence="4">
    <location>
        <begin position="6"/>
        <end position="69"/>
    </location>
</feature>
<dbReference type="InterPro" id="IPR036188">
    <property type="entry name" value="FAD/NAD-bd_sf"/>
</dbReference>
<reference evidence="5 6" key="1">
    <citation type="submission" date="2014-05" db="EMBL/GenBank/DDBJ databases">
        <title>Cellulosimicrobium funkei U11 genome.</title>
        <authorList>
            <person name="Hu C."/>
            <person name="Gong Y."/>
            <person name="Wan W."/>
            <person name="Jiang M."/>
        </authorList>
    </citation>
    <scope>NUCLEOTIDE SEQUENCE [LARGE SCALE GENOMIC DNA]</scope>
    <source>
        <strain evidence="5 6">U11</strain>
    </source>
</reference>
<dbReference type="SUPFAM" id="SSF51905">
    <property type="entry name" value="FAD/NAD(P)-binding domain"/>
    <property type="match status" value="1"/>
</dbReference>
<dbReference type="Pfam" id="PF01494">
    <property type="entry name" value="FAD_binding_3"/>
    <property type="match status" value="2"/>
</dbReference>
<evidence type="ECO:0000256" key="1">
    <source>
        <dbReference type="ARBA" id="ARBA00023002"/>
    </source>
</evidence>
<comment type="caution">
    <text evidence="5">The sequence shown here is derived from an EMBL/GenBank/DDBJ whole genome shotgun (WGS) entry which is preliminary data.</text>
</comment>
<dbReference type="AlphaFoldDB" id="A0A0H2KT40"/>
<evidence type="ECO:0000313" key="5">
    <source>
        <dbReference type="EMBL" id="KLN36706.1"/>
    </source>
</evidence>
<dbReference type="Gene3D" id="3.50.50.60">
    <property type="entry name" value="FAD/NAD(P)-binding domain"/>
    <property type="match status" value="2"/>
</dbReference>
<evidence type="ECO:0000256" key="2">
    <source>
        <dbReference type="ARBA" id="ARBA00023033"/>
    </source>
</evidence>
<dbReference type="PRINTS" id="PR00420">
    <property type="entry name" value="RNGMNOXGNASE"/>
</dbReference>
<evidence type="ECO:0000313" key="6">
    <source>
        <dbReference type="Proteomes" id="UP000035265"/>
    </source>
</evidence>
<organism evidence="5 6">
    <name type="scientific">Cellulosimicrobium funkei</name>
    <dbReference type="NCBI Taxonomy" id="264251"/>
    <lineage>
        <taxon>Bacteria</taxon>
        <taxon>Bacillati</taxon>
        <taxon>Actinomycetota</taxon>
        <taxon>Actinomycetes</taxon>
        <taxon>Micrococcales</taxon>
        <taxon>Promicromonosporaceae</taxon>
        <taxon>Cellulosimicrobium</taxon>
    </lineage>
</organism>
<dbReference type="PANTHER" id="PTHR13789:SF309">
    <property type="entry name" value="PUTATIVE (AFU_ORTHOLOGUE AFUA_6G14510)-RELATED"/>
    <property type="match status" value="1"/>
</dbReference>
<dbReference type="Proteomes" id="UP000035265">
    <property type="component" value="Unassembled WGS sequence"/>
</dbReference>
<feature type="domain" description="FAD-binding" evidence="4">
    <location>
        <begin position="184"/>
        <end position="386"/>
    </location>
</feature>
<dbReference type="PANTHER" id="PTHR13789">
    <property type="entry name" value="MONOOXYGENASE"/>
    <property type="match status" value="1"/>
</dbReference>
<dbReference type="RefSeq" id="WP_047231131.1">
    <property type="nucleotide sequence ID" value="NZ_JNBQ01000001.1"/>
</dbReference>
<keyword evidence="1" id="KW-0560">Oxidoreductase</keyword>
<evidence type="ECO:0000256" key="3">
    <source>
        <dbReference type="SAM" id="MobiDB-lite"/>
    </source>
</evidence>
<dbReference type="InterPro" id="IPR050493">
    <property type="entry name" value="FAD-dep_Monooxygenase_BioMet"/>
</dbReference>
<dbReference type="GO" id="GO:0004497">
    <property type="term" value="F:monooxygenase activity"/>
    <property type="evidence" value="ECO:0007669"/>
    <property type="project" value="UniProtKB-KW"/>
</dbReference>
<sequence>MRTARAVVVGGGIGGLASGVALARAGWDVTVLERAPSLEPVGAGIAVAPNAVRALGALGLGDRLRDLSALQGEVGLRRPDGRWLVRGNAAAASERFGDQTLVLHRAQLVGMLAGALPDGALRLGVDTAVVDPGDAGRPARVRVRTGGGPEASGPRTPAHGRGSGADAEEPSDGDRPAAGEGVVGDASGNGEEIEAALVVAADGIDSPTRQRWWPDAPGPVSGRSTAWRLVAEAPPGEPDGPVGGETWGRGIVVGIVPLADGRVYSYVAVADAAGVPASFDELRERLADWHAPIPELLASVDPGRVLRHELRQLPAPPVSLVTGRVALVGDAAHAMLPNVGQGGCQALEDAVVLGVRTGGTNVAAVPELLRRWSDERRPRVVKVMRMSEQMAGMSRVVSPVATTARDLGARLAGPWSAALGSWALRGVLGWRPPETATVAGVR</sequence>
<dbReference type="GO" id="GO:0071949">
    <property type="term" value="F:FAD binding"/>
    <property type="evidence" value="ECO:0007669"/>
    <property type="project" value="InterPro"/>
</dbReference>
<protein>
    <recommendedName>
        <fullName evidence="4">FAD-binding domain-containing protein</fullName>
    </recommendedName>
</protein>
<keyword evidence="6" id="KW-1185">Reference proteome</keyword>
<accession>A0A0H2KT40</accession>
<keyword evidence="2" id="KW-0503">Monooxygenase</keyword>
<dbReference type="InterPro" id="IPR002938">
    <property type="entry name" value="FAD-bd"/>
</dbReference>
<dbReference type="EMBL" id="JNBQ01000001">
    <property type="protein sequence ID" value="KLN36706.1"/>
    <property type="molecule type" value="Genomic_DNA"/>
</dbReference>